<feature type="chain" id="PRO_5013614737" evidence="1">
    <location>
        <begin position="17"/>
        <end position="91"/>
    </location>
</feature>
<evidence type="ECO:0000313" key="3">
    <source>
        <dbReference type="Proteomes" id="UP000245764"/>
    </source>
</evidence>
<dbReference type="Proteomes" id="UP000245764">
    <property type="component" value="Chromosome 2"/>
</dbReference>
<keyword evidence="1" id="KW-0732">Signal</keyword>
<name>A0A2H1FX21_ZYMTR</name>
<sequence length="91" mass="10373">MQFFTFGLLAIATVQATQLGQTTTSKLELSNPHSSENDLFKREWKCAAARSDHDFEEGASQPPFERERPVQAGVQMCLRSLQDLWGVRWML</sequence>
<evidence type="ECO:0000256" key="1">
    <source>
        <dbReference type="SAM" id="SignalP"/>
    </source>
</evidence>
<protein>
    <submittedName>
        <fullName evidence="2">Uncharacterized protein</fullName>
    </submittedName>
</protein>
<accession>A0A2H1FX21</accession>
<reference evidence="3" key="1">
    <citation type="submission" date="2017-05" db="EMBL/GenBank/DDBJ databases">
        <authorList>
            <person name="Song R."/>
            <person name="Chenine A.L."/>
            <person name="Ruprecht R.M."/>
        </authorList>
    </citation>
    <scope>NUCLEOTIDE SEQUENCE [LARGE SCALE GENOMIC DNA]</scope>
</reference>
<dbReference type="AlphaFoldDB" id="A0A2H1FX21"/>
<proteinExistence type="predicted"/>
<evidence type="ECO:0000313" key="2">
    <source>
        <dbReference type="EMBL" id="SMR45857.1"/>
    </source>
</evidence>
<dbReference type="EMBL" id="LT854254">
    <property type="protein sequence ID" value="SMR45857.1"/>
    <property type="molecule type" value="Genomic_DNA"/>
</dbReference>
<feature type="signal peptide" evidence="1">
    <location>
        <begin position="1"/>
        <end position="16"/>
    </location>
</feature>
<organism evidence="2 3">
    <name type="scientific">Zymoseptoria tritici ST99CH_1E4</name>
    <dbReference type="NCBI Taxonomy" id="1276532"/>
    <lineage>
        <taxon>Eukaryota</taxon>
        <taxon>Fungi</taxon>
        <taxon>Dikarya</taxon>
        <taxon>Ascomycota</taxon>
        <taxon>Pezizomycotina</taxon>
        <taxon>Dothideomycetes</taxon>
        <taxon>Dothideomycetidae</taxon>
        <taxon>Mycosphaerellales</taxon>
        <taxon>Mycosphaerellaceae</taxon>
        <taxon>Zymoseptoria</taxon>
    </lineage>
</organism>
<gene>
    <name evidence="2" type="ORF">ZT1E4_G2475</name>
</gene>